<dbReference type="Proteomes" id="UP000650511">
    <property type="component" value="Unassembled WGS sequence"/>
</dbReference>
<organism evidence="2 3">
    <name type="scientific">Egicoccus halophilus</name>
    <dbReference type="NCBI Taxonomy" id="1670830"/>
    <lineage>
        <taxon>Bacteria</taxon>
        <taxon>Bacillati</taxon>
        <taxon>Actinomycetota</taxon>
        <taxon>Nitriliruptoria</taxon>
        <taxon>Egicoccales</taxon>
        <taxon>Egicoccaceae</taxon>
        <taxon>Egicoccus</taxon>
    </lineage>
</organism>
<evidence type="ECO:0000313" key="3">
    <source>
        <dbReference type="Proteomes" id="UP000650511"/>
    </source>
</evidence>
<dbReference type="EMBL" id="BMHA01000001">
    <property type="protein sequence ID" value="GGI02775.1"/>
    <property type="molecule type" value="Genomic_DNA"/>
</dbReference>
<sequence>MEQRPTDTGPAAEADGWARLAADVVDGVVSETVQGVHRAVADRAFGAVGPLGAPVRLVHDVVLESVYATVRGSLRGLGVVGGMVAAARARDQQRPWLDRSSAGSRLAAIANGLLDEVPSALRLPLAIRQAGVTVDAEAAALAAAFPDATTHVVVFVHGLTEDDRIWDPPPERPGRVSLPTALGSAGTTPVRVRYGTGAAVGRNGAALTQLLEHLVQHWPVPIAQLTLVGHSMGGLVVRSACAQAAERGHSWTRALRHVAYLGTPHLGAPLERVVERAVGLFGRVPEVAPFVGILDRRAPGIRDLHHGTLVDPGQRLREVVEPDADDPWLADVDHHLVVGRLARGERHPVNRVLGDLLVPASSATGRGRTRRIEGERVHVVPVAANHFGLCWHPDVADHLVRHLTDTDTAV</sequence>
<dbReference type="AlphaFoldDB" id="A0A8J3ESH9"/>
<name>A0A8J3ESH9_9ACTN</name>
<dbReference type="InterPro" id="IPR029058">
    <property type="entry name" value="AB_hydrolase_fold"/>
</dbReference>
<dbReference type="OrthoDB" id="8871309at2"/>
<gene>
    <name evidence="2" type="ORF">GCM10011354_01500</name>
</gene>
<evidence type="ECO:0000259" key="1">
    <source>
        <dbReference type="Pfam" id="PF05057"/>
    </source>
</evidence>
<evidence type="ECO:0000313" key="2">
    <source>
        <dbReference type="EMBL" id="GGI02775.1"/>
    </source>
</evidence>
<dbReference type="SUPFAM" id="SSF53474">
    <property type="entry name" value="alpha/beta-Hydrolases"/>
    <property type="match status" value="1"/>
</dbReference>
<reference evidence="2" key="1">
    <citation type="journal article" date="2014" name="Int. J. Syst. Evol. Microbiol.">
        <title>Complete genome sequence of Corynebacterium casei LMG S-19264T (=DSM 44701T), isolated from a smear-ripened cheese.</title>
        <authorList>
            <consortium name="US DOE Joint Genome Institute (JGI-PGF)"/>
            <person name="Walter F."/>
            <person name="Albersmeier A."/>
            <person name="Kalinowski J."/>
            <person name="Ruckert C."/>
        </authorList>
    </citation>
    <scope>NUCLEOTIDE SEQUENCE</scope>
    <source>
        <strain evidence="2">CGMCC 1.14988</strain>
    </source>
</reference>
<reference evidence="2" key="2">
    <citation type="submission" date="2020-09" db="EMBL/GenBank/DDBJ databases">
        <authorList>
            <person name="Sun Q."/>
            <person name="Zhou Y."/>
        </authorList>
    </citation>
    <scope>NUCLEOTIDE SEQUENCE</scope>
    <source>
        <strain evidence="2">CGMCC 1.14988</strain>
    </source>
</reference>
<feature type="domain" description="DUF676" evidence="1">
    <location>
        <begin position="209"/>
        <end position="269"/>
    </location>
</feature>
<dbReference type="InterPro" id="IPR007751">
    <property type="entry name" value="DUF676_lipase-like"/>
</dbReference>
<accession>A0A8J3ESH9</accession>
<dbReference type="Gene3D" id="3.40.50.1820">
    <property type="entry name" value="alpha/beta hydrolase"/>
    <property type="match status" value="1"/>
</dbReference>
<keyword evidence="3" id="KW-1185">Reference proteome</keyword>
<proteinExistence type="predicted"/>
<dbReference type="RefSeq" id="WP_130648197.1">
    <property type="nucleotide sequence ID" value="NZ_BMHA01000001.1"/>
</dbReference>
<dbReference type="Pfam" id="PF05057">
    <property type="entry name" value="DUF676"/>
    <property type="match status" value="1"/>
</dbReference>
<protein>
    <recommendedName>
        <fullName evidence="1">DUF676 domain-containing protein</fullName>
    </recommendedName>
</protein>
<comment type="caution">
    <text evidence="2">The sequence shown here is derived from an EMBL/GenBank/DDBJ whole genome shotgun (WGS) entry which is preliminary data.</text>
</comment>